<dbReference type="Ensembl" id="ENSORLT00015019366.1">
    <property type="protein sequence ID" value="ENSORLP00015012240.1"/>
    <property type="gene ID" value="ENSORLG00015013099.1"/>
</dbReference>
<reference evidence="9 10" key="2">
    <citation type="submission" date="2017-04" db="EMBL/GenBank/DDBJ databases">
        <title>CpG methylation of centromeres and impact of large insertions on vertebrate speciation.</title>
        <authorList>
            <person name="Ichikawa K."/>
            <person name="Yoshimura J."/>
            <person name="Morishita S."/>
        </authorList>
    </citation>
    <scope>NUCLEOTIDE SEQUENCE</scope>
    <source>
        <strain evidence="9 10">HSOK</strain>
    </source>
</reference>
<dbReference type="InterPro" id="IPR007110">
    <property type="entry name" value="Ig-like_dom"/>
</dbReference>
<evidence type="ECO:0000313" key="10">
    <source>
        <dbReference type="Proteomes" id="UP000265200"/>
    </source>
</evidence>
<dbReference type="PANTHER" id="PTHR19367">
    <property type="entry name" value="T-CELL RECEPTOR ALPHA CHAIN V REGION"/>
    <property type="match status" value="1"/>
</dbReference>
<sequence>MLLYLFLLLSHILGKSVTMKCNYQTSSRGINLNWFKHDSDLQVPQFILWKGSSSSPQFLIKEYSEETEKVSVKHDKEQKEFRVKISSAAVTDSAVYYCAVRPTVTGNNKTLYKILQSTRRQQPAQKTQHYTISTRGNEAVKIRDRAAMEEQLIYLFTPPFLHVFNTYSLCHFTLLHITSFMDINVWISFYVSIRNLFLREMLTCSILIFPAVLGILWSVAFYMDGRHLETIHIVQSKLLLASDPAVTAQLLPIL</sequence>
<accession>A0A3P9HWY0</accession>
<dbReference type="Proteomes" id="UP000265200">
    <property type="component" value="Chromosome 17"/>
</dbReference>
<keyword evidence="6" id="KW-0472">Membrane</keyword>
<keyword evidence="4" id="KW-0393">Immunoglobulin domain</keyword>
<evidence type="ECO:0000256" key="7">
    <source>
        <dbReference type="SAM" id="SignalP"/>
    </source>
</evidence>
<dbReference type="Gene3D" id="2.60.40.10">
    <property type="entry name" value="Immunoglobulins"/>
    <property type="match status" value="1"/>
</dbReference>
<evidence type="ECO:0000256" key="3">
    <source>
        <dbReference type="ARBA" id="ARBA00023170"/>
    </source>
</evidence>
<keyword evidence="3" id="KW-0675">Receptor</keyword>
<evidence type="ECO:0000256" key="2">
    <source>
        <dbReference type="ARBA" id="ARBA00023130"/>
    </source>
</evidence>
<evidence type="ECO:0000313" key="9">
    <source>
        <dbReference type="Ensembl" id="ENSORLP00015012240.1"/>
    </source>
</evidence>
<dbReference type="InterPro" id="IPR013106">
    <property type="entry name" value="Ig_V-set"/>
</dbReference>
<evidence type="ECO:0000259" key="8">
    <source>
        <dbReference type="PROSITE" id="PS50835"/>
    </source>
</evidence>
<name>A0A3P9HWY0_ORYLA</name>
<dbReference type="SUPFAM" id="SSF48726">
    <property type="entry name" value="Immunoglobulin"/>
    <property type="match status" value="1"/>
</dbReference>
<organism evidence="9 10">
    <name type="scientific">Oryzias latipes</name>
    <name type="common">Japanese rice fish</name>
    <name type="synonym">Japanese killifish</name>
    <dbReference type="NCBI Taxonomy" id="8090"/>
    <lineage>
        <taxon>Eukaryota</taxon>
        <taxon>Metazoa</taxon>
        <taxon>Chordata</taxon>
        <taxon>Craniata</taxon>
        <taxon>Vertebrata</taxon>
        <taxon>Euteleostomi</taxon>
        <taxon>Actinopterygii</taxon>
        <taxon>Neopterygii</taxon>
        <taxon>Teleostei</taxon>
        <taxon>Neoteleostei</taxon>
        <taxon>Acanthomorphata</taxon>
        <taxon>Ovalentaria</taxon>
        <taxon>Atherinomorphae</taxon>
        <taxon>Beloniformes</taxon>
        <taxon>Adrianichthyidae</taxon>
        <taxon>Oryziinae</taxon>
        <taxon>Oryzias</taxon>
    </lineage>
</organism>
<keyword evidence="5" id="KW-0391">Immunity</keyword>
<reference key="1">
    <citation type="journal article" date="2007" name="Nature">
        <title>The medaka draft genome and insights into vertebrate genome evolution.</title>
        <authorList>
            <person name="Kasahara M."/>
            <person name="Naruse K."/>
            <person name="Sasaki S."/>
            <person name="Nakatani Y."/>
            <person name="Qu W."/>
            <person name="Ahsan B."/>
            <person name="Yamada T."/>
            <person name="Nagayasu Y."/>
            <person name="Doi K."/>
            <person name="Kasai Y."/>
            <person name="Jindo T."/>
            <person name="Kobayashi D."/>
            <person name="Shimada A."/>
            <person name="Toyoda A."/>
            <person name="Kuroki Y."/>
            <person name="Fujiyama A."/>
            <person name="Sasaki T."/>
            <person name="Shimizu A."/>
            <person name="Asakawa S."/>
            <person name="Shimizu N."/>
            <person name="Hashimoto S."/>
            <person name="Yang J."/>
            <person name="Lee Y."/>
            <person name="Matsushima K."/>
            <person name="Sugano S."/>
            <person name="Sakaizumi M."/>
            <person name="Narita T."/>
            <person name="Ohishi K."/>
            <person name="Haga S."/>
            <person name="Ohta F."/>
            <person name="Nomoto H."/>
            <person name="Nogata K."/>
            <person name="Morishita T."/>
            <person name="Endo T."/>
            <person name="Shin-I T."/>
            <person name="Takeda H."/>
            <person name="Morishita S."/>
            <person name="Kohara Y."/>
        </authorList>
    </citation>
    <scope>NUCLEOTIDE SEQUENCE [LARGE SCALE GENOMIC DNA]</scope>
    <source>
        <strain>Hd-rR</strain>
    </source>
</reference>
<dbReference type="SMART" id="SM00406">
    <property type="entry name" value="IGv"/>
    <property type="match status" value="1"/>
</dbReference>
<keyword evidence="2" id="KW-1064">Adaptive immunity</keyword>
<feature type="transmembrane region" description="Helical" evidence="6">
    <location>
        <begin position="205"/>
        <end position="223"/>
    </location>
</feature>
<reference evidence="9" key="4">
    <citation type="submission" date="2025-09" db="UniProtKB">
        <authorList>
            <consortium name="Ensembl"/>
        </authorList>
    </citation>
    <scope>IDENTIFICATION</scope>
    <source>
        <strain evidence="9">HSOK</strain>
    </source>
</reference>
<dbReference type="InterPro" id="IPR013783">
    <property type="entry name" value="Ig-like_fold"/>
</dbReference>
<dbReference type="GO" id="GO:0042101">
    <property type="term" value="C:T cell receptor complex"/>
    <property type="evidence" value="ECO:0007669"/>
    <property type="project" value="UniProtKB-KW"/>
</dbReference>
<dbReference type="InterPro" id="IPR051287">
    <property type="entry name" value="TCR_variable_region"/>
</dbReference>
<protein>
    <recommendedName>
        <fullName evidence="8">Ig-like domain-containing protein</fullName>
    </recommendedName>
</protein>
<dbReference type="PANTHER" id="PTHR19367:SF18">
    <property type="entry name" value="T CELL RECEPTOR ALPHA VARIABLE 16"/>
    <property type="match status" value="1"/>
</dbReference>
<feature type="domain" description="Ig-like" evidence="8">
    <location>
        <begin position="14"/>
        <end position="112"/>
    </location>
</feature>
<feature type="signal peptide" evidence="7">
    <location>
        <begin position="1"/>
        <end position="18"/>
    </location>
</feature>
<dbReference type="AlphaFoldDB" id="A0A3P9HWY0"/>
<keyword evidence="6" id="KW-1133">Transmembrane helix</keyword>
<proteinExistence type="predicted"/>
<keyword evidence="6" id="KW-0812">Transmembrane</keyword>
<dbReference type="InterPro" id="IPR036179">
    <property type="entry name" value="Ig-like_dom_sf"/>
</dbReference>
<feature type="chain" id="PRO_5018087826" description="Ig-like domain-containing protein" evidence="7">
    <location>
        <begin position="19"/>
        <end position="254"/>
    </location>
</feature>
<dbReference type="Pfam" id="PF07686">
    <property type="entry name" value="V-set"/>
    <property type="match status" value="1"/>
</dbReference>
<evidence type="ECO:0000256" key="5">
    <source>
        <dbReference type="ARBA" id="ARBA00043266"/>
    </source>
</evidence>
<evidence type="ECO:0000256" key="1">
    <source>
        <dbReference type="ARBA" id="ARBA00022729"/>
    </source>
</evidence>
<dbReference type="PROSITE" id="PS50835">
    <property type="entry name" value="IG_LIKE"/>
    <property type="match status" value="1"/>
</dbReference>
<keyword evidence="1 7" id="KW-0732">Signal</keyword>
<dbReference type="GO" id="GO:0002250">
    <property type="term" value="P:adaptive immune response"/>
    <property type="evidence" value="ECO:0007669"/>
    <property type="project" value="UniProtKB-KW"/>
</dbReference>
<evidence type="ECO:0000256" key="4">
    <source>
        <dbReference type="ARBA" id="ARBA00023319"/>
    </source>
</evidence>
<reference evidence="9" key="3">
    <citation type="submission" date="2025-08" db="UniProtKB">
        <authorList>
            <consortium name="Ensembl"/>
        </authorList>
    </citation>
    <scope>IDENTIFICATION</scope>
    <source>
        <strain evidence="9">HSOK</strain>
    </source>
</reference>
<evidence type="ECO:0000256" key="6">
    <source>
        <dbReference type="SAM" id="Phobius"/>
    </source>
</evidence>
<keyword evidence="5" id="KW-1279">T cell receptor</keyword>